<evidence type="ECO:0000256" key="2">
    <source>
        <dbReference type="ARBA" id="ARBA00012180"/>
    </source>
</evidence>
<evidence type="ECO:0000313" key="5">
    <source>
        <dbReference type="Proteomes" id="UP000533954"/>
    </source>
</evidence>
<evidence type="ECO:0000259" key="3">
    <source>
        <dbReference type="PROSITE" id="PS50878"/>
    </source>
</evidence>
<dbReference type="PROSITE" id="PS50878">
    <property type="entry name" value="RT_POL"/>
    <property type="match status" value="1"/>
</dbReference>
<dbReference type="PANTHER" id="PTHR33064:SF37">
    <property type="entry name" value="RIBONUCLEASE H"/>
    <property type="match status" value="1"/>
</dbReference>
<feature type="non-terminal residue" evidence="4">
    <location>
        <position position="1"/>
    </location>
</feature>
<accession>A0A7K7VUT1</accession>
<feature type="domain" description="Reverse transcriptase" evidence="3">
    <location>
        <begin position="1"/>
        <end position="120"/>
    </location>
</feature>
<dbReference type="PANTHER" id="PTHR33064">
    <property type="entry name" value="POL PROTEIN"/>
    <property type="match status" value="1"/>
</dbReference>
<dbReference type="GO" id="GO:0004523">
    <property type="term" value="F:RNA-DNA hybrid ribonuclease activity"/>
    <property type="evidence" value="ECO:0007669"/>
    <property type="project" value="UniProtKB-EC"/>
</dbReference>
<reference evidence="4 5" key="1">
    <citation type="submission" date="2019-09" db="EMBL/GenBank/DDBJ databases">
        <title>Bird 10,000 Genomes (B10K) Project - Family phase.</title>
        <authorList>
            <person name="Zhang G."/>
        </authorList>
    </citation>
    <scope>NUCLEOTIDE SEQUENCE [LARGE SCALE GENOMIC DNA]</scope>
    <source>
        <strain evidence="4">B10K-LSUMZ-16893</strain>
    </source>
</reference>
<sequence>ATLDVKDMFLMVPLQEQDRKTFAFTWDGIQYTFNRLPQGYKHSPTIAHAALAELLQKVSLPQDVRLYQYIDDVLIGGDSPEKVGKVAKAVWQILLEADREVPAEKCQGPSKGVQFVGTWWRAGGAVIPPDTLGKVEGLQMPQSRKELQQPMGTLGHWGKHVPGFSIIACGKWELEHEETVKTLTEEFKTFQSLGPVQPHNP</sequence>
<organism evidence="4 5">
    <name type="scientific">Eudromia elegans</name>
    <name type="common">Elegant crested-tinamou</name>
    <dbReference type="NCBI Taxonomy" id="8805"/>
    <lineage>
        <taxon>Eukaryota</taxon>
        <taxon>Metazoa</taxon>
        <taxon>Chordata</taxon>
        <taxon>Craniata</taxon>
        <taxon>Vertebrata</taxon>
        <taxon>Euteleostomi</taxon>
        <taxon>Archelosauria</taxon>
        <taxon>Archosauria</taxon>
        <taxon>Dinosauria</taxon>
        <taxon>Saurischia</taxon>
        <taxon>Theropoda</taxon>
        <taxon>Coelurosauria</taxon>
        <taxon>Aves</taxon>
        <taxon>Palaeognathae</taxon>
        <taxon>Tinamiformes</taxon>
        <taxon>Tinamidae</taxon>
        <taxon>Eudromia</taxon>
    </lineage>
</organism>
<dbReference type="EMBL" id="VZSX01001481">
    <property type="protein sequence ID" value="NXA44306.1"/>
    <property type="molecule type" value="Genomic_DNA"/>
</dbReference>
<dbReference type="EC" id="3.1.26.4" evidence="2"/>
<dbReference type="InterPro" id="IPR043502">
    <property type="entry name" value="DNA/RNA_pol_sf"/>
</dbReference>
<dbReference type="InterPro" id="IPR000477">
    <property type="entry name" value="RT_dom"/>
</dbReference>
<keyword evidence="5" id="KW-1185">Reference proteome</keyword>
<dbReference type="InterPro" id="IPR051320">
    <property type="entry name" value="Viral_Replic_Matur_Polypro"/>
</dbReference>
<dbReference type="OrthoDB" id="9950135at2759"/>
<dbReference type="Pfam" id="PF00078">
    <property type="entry name" value="RVT_1"/>
    <property type="match status" value="1"/>
</dbReference>
<gene>
    <name evidence="4" type="primary">Pol_5</name>
    <name evidence="4" type="ORF">EUDELE_R06609</name>
</gene>
<name>A0A7K7VUT1_EUDEL</name>
<comment type="caution">
    <text evidence="4">The sequence shown here is derived from an EMBL/GenBank/DDBJ whole genome shotgun (WGS) entry which is preliminary data.</text>
</comment>
<dbReference type="AlphaFoldDB" id="A0A7K7VUT1"/>
<dbReference type="Proteomes" id="UP000533954">
    <property type="component" value="Unassembled WGS sequence"/>
</dbReference>
<evidence type="ECO:0000256" key="1">
    <source>
        <dbReference type="ARBA" id="ARBA00010879"/>
    </source>
</evidence>
<proteinExistence type="inferred from homology"/>
<comment type="similarity">
    <text evidence="1">Belongs to the beta type-B retroviral polymerase family. HERV class-II K(HML-2) pol subfamily.</text>
</comment>
<protein>
    <recommendedName>
        <fullName evidence="2">ribonuclease H</fullName>
        <ecNumber evidence="2">3.1.26.4</ecNumber>
    </recommendedName>
</protein>
<dbReference type="InterPro" id="IPR043128">
    <property type="entry name" value="Rev_trsase/Diguanyl_cyclase"/>
</dbReference>
<dbReference type="SUPFAM" id="SSF56672">
    <property type="entry name" value="DNA/RNA polymerases"/>
    <property type="match status" value="1"/>
</dbReference>
<dbReference type="Gene3D" id="3.30.70.270">
    <property type="match status" value="1"/>
</dbReference>
<evidence type="ECO:0000313" key="4">
    <source>
        <dbReference type="EMBL" id="NXA44306.1"/>
    </source>
</evidence>
<feature type="non-terminal residue" evidence="4">
    <location>
        <position position="201"/>
    </location>
</feature>